<dbReference type="GO" id="GO:0005829">
    <property type="term" value="C:cytosol"/>
    <property type="evidence" value="ECO:0007669"/>
    <property type="project" value="TreeGrafter"/>
</dbReference>
<dbReference type="InterPro" id="IPR050883">
    <property type="entry name" value="PNGase"/>
</dbReference>
<dbReference type="Pfam" id="PF07971">
    <property type="entry name" value="Glyco_hydro_92"/>
    <property type="match status" value="1"/>
</dbReference>
<comment type="caution">
    <text evidence="4">The sequence shown here is derived from an EMBL/GenBank/DDBJ whole genome shotgun (WGS) entry which is preliminary data.</text>
</comment>
<accession>A0A437LAJ1</accession>
<dbReference type="GO" id="GO:0030246">
    <property type="term" value="F:carbohydrate binding"/>
    <property type="evidence" value="ECO:0007669"/>
    <property type="project" value="InterPro"/>
</dbReference>
<dbReference type="InterPro" id="IPR008928">
    <property type="entry name" value="6-hairpin_glycosidase_sf"/>
</dbReference>
<evidence type="ECO:0000313" key="4">
    <source>
        <dbReference type="EMBL" id="RVT82415.1"/>
    </source>
</evidence>
<dbReference type="AlphaFoldDB" id="A0A437LAJ1"/>
<dbReference type="InterPro" id="IPR005887">
    <property type="entry name" value="GH92_a_mannosidase_put"/>
</dbReference>
<dbReference type="Gene3D" id="2.70.98.10">
    <property type="match status" value="1"/>
</dbReference>
<dbReference type="PANTHER" id="PTHR12143:SF39">
    <property type="entry name" value="SECRETED PROTEIN"/>
    <property type="match status" value="1"/>
</dbReference>
<organism evidence="4 5">
    <name type="scientific">Inhella crocodyli</name>
    <dbReference type="NCBI Taxonomy" id="2499851"/>
    <lineage>
        <taxon>Bacteria</taxon>
        <taxon>Pseudomonadati</taxon>
        <taxon>Pseudomonadota</taxon>
        <taxon>Betaproteobacteria</taxon>
        <taxon>Burkholderiales</taxon>
        <taxon>Sphaerotilaceae</taxon>
        <taxon>Inhella</taxon>
    </lineage>
</organism>
<dbReference type="InterPro" id="IPR014718">
    <property type="entry name" value="GH-type_carb-bd"/>
</dbReference>
<evidence type="ECO:0000259" key="2">
    <source>
        <dbReference type="Pfam" id="PF07971"/>
    </source>
</evidence>
<reference evidence="4 5" key="1">
    <citation type="submission" date="2019-01" db="EMBL/GenBank/DDBJ databases">
        <authorList>
            <person name="Chen W.-M."/>
        </authorList>
    </citation>
    <scope>NUCLEOTIDE SEQUENCE [LARGE SCALE GENOMIC DNA]</scope>
    <source>
        <strain evidence="4 5">CCP-18</strain>
    </source>
</reference>
<feature type="signal peptide" evidence="1">
    <location>
        <begin position="1"/>
        <end position="18"/>
    </location>
</feature>
<feature type="chain" id="PRO_5019323194" evidence="1">
    <location>
        <begin position="19"/>
        <end position="715"/>
    </location>
</feature>
<dbReference type="Pfam" id="PF17678">
    <property type="entry name" value="Glyco_hydro_92N"/>
    <property type="match status" value="1"/>
</dbReference>
<dbReference type="RefSeq" id="WP_127684223.1">
    <property type="nucleotide sequence ID" value="NZ_SACM01000006.1"/>
</dbReference>
<dbReference type="NCBIfam" id="TIGR01180">
    <property type="entry name" value="aman2_put"/>
    <property type="match status" value="1"/>
</dbReference>
<proteinExistence type="predicted"/>
<feature type="domain" description="Glycosyl hydrolase family 92" evidence="2">
    <location>
        <begin position="255"/>
        <end position="712"/>
    </location>
</feature>
<keyword evidence="1" id="KW-0732">Signal</keyword>
<protein>
    <submittedName>
        <fullName evidence="4">Glycoside hydrolase family 92 protein</fullName>
    </submittedName>
</protein>
<dbReference type="Gene3D" id="3.30.2080.10">
    <property type="entry name" value="GH92 mannosidase domain"/>
    <property type="match status" value="1"/>
</dbReference>
<dbReference type="Gene3D" id="1.20.1050.60">
    <property type="entry name" value="alpha-1,2-mannosidase"/>
    <property type="match status" value="1"/>
</dbReference>
<dbReference type="Proteomes" id="UP000288587">
    <property type="component" value="Unassembled WGS sequence"/>
</dbReference>
<gene>
    <name evidence="4" type="ORF">EOD73_16920</name>
</gene>
<keyword evidence="5" id="KW-1185">Reference proteome</keyword>
<dbReference type="InterPro" id="IPR041371">
    <property type="entry name" value="GH92_N"/>
</dbReference>
<evidence type="ECO:0000256" key="1">
    <source>
        <dbReference type="SAM" id="SignalP"/>
    </source>
</evidence>
<evidence type="ECO:0000313" key="5">
    <source>
        <dbReference type="Proteomes" id="UP000288587"/>
    </source>
</evidence>
<dbReference type="Gene3D" id="1.20.1610.10">
    <property type="entry name" value="alpha-1,2-mannosidases domains"/>
    <property type="match status" value="1"/>
</dbReference>
<dbReference type="InterPro" id="IPR012939">
    <property type="entry name" value="Glyco_hydro_92"/>
</dbReference>
<dbReference type="SUPFAM" id="SSF48208">
    <property type="entry name" value="Six-hairpin glycosidases"/>
    <property type="match status" value="1"/>
</dbReference>
<sequence>MRTTLAALLLAALGGAHAQGLTRHVDPFIGTDGTGHVTPGATVPFGMVFPSPDNADRGWSFSGGYQYRAPRILGFSNTHMSGVGIGDLGDVLLQPAQGQRWTAQTTDFSSAYDKASERARPGHYAVTLKDLGVRVDLTATERVAFQRYTFARPGRVQVLVDMQHGLLFGDGPRVTHSQHAVDAARGEVTGTVHAKNWVERQTSFIVRFNRPIAAQAVVAPREGDKAPRLLLAFDLGQAQQLEARVAVSTVDEAGARANLDAIGPLGFDIARQQADATWNRLLSRIQIDADAGTKRLFYSALYRTLLHPSNVADVDGRVRGPQGGVIQAPGGVYYSTLSLWDTFRASHPLYTLIVPERVPGFVSTLVAHQQQMGYLPLWTVMGRETHTMIGNPALPVIADAIAKGFAVDREAALQAMLATSTQDRPGAPAWAQRSWQWLDQYGYLPFDKAPGEAVSKTAEYGYGDAALAQVARLMGRSELAERFARRAGSWRNLFDEGTQTLRGKDSQGRWREPFDPVVATSPMNNPGDYTEANAYQYTATPALHDPEGFRERLGGPEGLGRWLDRFFTLPVPNPDKHLGQEALIGQYAHGNEPSHHIAWLYAFSDRPEQGHARVAEVVRRFYSTRPDGIVGNDDAGQMSAWLVFAMLGFYPAQPASGHYVLGQPLVRGATLQLADGRQLRLSGRGPVVRLNGQAVAPTALSHAALSHGGKLVWGH</sequence>
<keyword evidence="4" id="KW-0378">Hydrolase</keyword>
<dbReference type="GO" id="GO:0000224">
    <property type="term" value="F:peptide-N4-(N-acetyl-beta-glucosaminyl)asparagine amidase activity"/>
    <property type="evidence" value="ECO:0007669"/>
    <property type="project" value="TreeGrafter"/>
</dbReference>
<name>A0A437LAJ1_9BURK</name>
<evidence type="ECO:0000259" key="3">
    <source>
        <dbReference type="Pfam" id="PF17678"/>
    </source>
</evidence>
<dbReference type="PANTHER" id="PTHR12143">
    <property type="entry name" value="PEPTIDE N-GLYCANASE PNGASE -RELATED"/>
    <property type="match status" value="1"/>
</dbReference>
<dbReference type="EMBL" id="SACM01000006">
    <property type="protein sequence ID" value="RVT82415.1"/>
    <property type="molecule type" value="Genomic_DNA"/>
</dbReference>
<dbReference type="GO" id="GO:0006516">
    <property type="term" value="P:glycoprotein catabolic process"/>
    <property type="evidence" value="ECO:0007669"/>
    <property type="project" value="TreeGrafter"/>
</dbReference>
<dbReference type="OrthoDB" id="9804511at2"/>
<feature type="domain" description="Glycosyl hydrolase family 92 N-terminal" evidence="3">
    <location>
        <begin position="24"/>
        <end position="248"/>
    </location>
</feature>
<dbReference type="GO" id="GO:0005975">
    <property type="term" value="P:carbohydrate metabolic process"/>
    <property type="evidence" value="ECO:0007669"/>
    <property type="project" value="InterPro"/>
</dbReference>